<dbReference type="PANTHER" id="PTHR33209:SF1">
    <property type="entry name" value="PEPTIDASE S49 DOMAIN-CONTAINING PROTEIN"/>
    <property type="match status" value="1"/>
</dbReference>
<dbReference type="PANTHER" id="PTHR33209">
    <property type="entry name" value="PROTEASE 4"/>
    <property type="match status" value="1"/>
</dbReference>
<feature type="domain" description="Peptidase S49" evidence="8">
    <location>
        <begin position="383"/>
        <end position="532"/>
    </location>
</feature>
<dbReference type="InterPro" id="IPR047272">
    <property type="entry name" value="S49_SppA_C"/>
</dbReference>
<sequence>MRNFLKQTFASTLGSLFGLLLFFGLGTTGLIFLLVAVASRDTGPQVDNKSVLVIDQSINITDSEPSSSTSEALSEALSGDSPDTLTLRTVLDAIEQATKDKRIVGLYLDGSESSSSGTGLATLKEVRSALEKFRASGKKIIAYNMDLGKKEYYLSSVADTIVLNPLGMMEMNGLRSESMFLTGAFQKYGVGVQVVRVGKFKSAVEPYVLTKLSAENRLQTQNLLGDLWGEFLTTVSKSRKLNPKQLQAIADTQGVLAAPEAKKRGFVDRVAYLDQVVAELKKLSGSDKDDKSFRQISLSTYAKVAKREAKERVSENKVAVIYAEGEIVDGEGSSRQVGGDRFARQLRRLRLDKDVKAVVLRVNSPGGSASASEVIQREVRLIRQVKPIVVSMGDMAASGGYWIATYANRIYAQPNTITGSIGVFGLLLNVQKLANNNGITWDVVKTSNLADSQTISRPKTPQELAIYQKFVNQIYGQFVTKVAESRKIPRTKVAEIAQGRVWSGQDAKQLGLVDDIGGVDKAIEYAAKQAKLGNDWQLEEYPKARSFEQRLLKQLGGDESTQAKKAPDPLTAEFLKLQEELATFKAMNDPRGIYARLPYSLRID</sequence>
<proteinExistence type="inferred from homology"/>
<dbReference type="SUPFAM" id="SSF52096">
    <property type="entry name" value="ClpP/crotonase"/>
    <property type="match status" value="2"/>
</dbReference>
<evidence type="ECO:0000256" key="1">
    <source>
        <dbReference type="ARBA" id="ARBA00004370"/>
    </source>
</evidence>
<evidence type="ECO:0000256" key="5">
    <source>
        <dbReference type="ARBA" id="ARBA00022825"/>
    </source>
</evidence>
<dbReference type="EC" id="3.4.21.-" evidence="7"/>
<dbReference type="InterPro" id="IPR047217">
    <property type="entry name" value="S49_SppA_67K_type_N"/>
</dbReference>
<keyword evidence="7" id="KW-1003">Cell membrane</keyword>
<dbReference type="EMBL" id="JAMPKK010000005">
    <property type="protein sequence ID" value="MEP0863613.1"/>
    <property type="molecule type" value="Genomic_DNA"/>
</dbReference>
<dbReference type="Proteomes" id="UP001442494">
    <property type="component" value="Unassembled WGS sequence"/>
</dbReference>
<reference evidence="9 10" key="1">
    <citation type="submission" date="2022-04" db="EMBL/GenBank/DDBJ databases">
        <title>Positive selection, recombination, and allopatry shape intraspecific diversity of widespread and dominant cyanobacteria.</title>
        <authorList>
            <person name="Wei J."/>
            <person name="Shu W."/>
            <person name="Hu C."/>
        </authorList>
    </citation>
    <scope>NUCLEOTIDE SEQUENCE [LARGE SCALE GENOMIC DNA]</scope>
    <source>
        <strain evidence="9 10">GB2-A5</strain>
    </source>
</reference>
<keyword evidence="5" id="KW-0720">Serine protease</keyword>
<evidence type="ECO:0000256" key="6">
    <source>
        <dbReference type="ARBA" id="ARBA00023136"/>
    </source>
</evidence>
<evidence type="ECO:0000256" key="7">
    <source>
        <dbReference type="PIRNR" id="PIRNR001217"/>
    </source>
</evidence>
<name>A0ABV0JJK2_9CYAN</name>
<dbReference type="NCBIfam" id="TIGR00706">
    <property type="entry name" value="SppA_dom"/>
    <property type="match status" value="1"/>
</dbReference>
<evidence type="ECO:0000256" key="4">
    <source>
        <dbReference type="ARBA" id="ARBA00022801"/>
    </source>
</evidence>
<comment type="subcellular location">
    <subcellularLocation>
        <location evidence="7">Cell inner membrane</location>
    </subcellularLocation>
    <subcellularLocation>
        <location evidence="1">Membrane</location>
    </subcellularLocation>
</comment>
<keyword evidence="7" id="KW-0997">Cell inner membrane</keyword>
<dbReference type="PIRSF" id="PIRSF001217">
    <property type="entry name" value="Protease_4_SppA"/>
    <property type="match status" value="1"/>
</dbReference>
<comment type="similarity">
    <text evidence="2 7">Belongs to the peptidase S49 family.</text>
</comment>
<dbReference type="InterPro" id="IPR004635">
    <property type="entry name" value="Pept_S49_SppA"/>
</dbReference>
<dbReference type="CDD" id="cd07018">
    <property type="entry name" value="S49_SppA_67K_type"/>
    <property type="match status" value="1"/>
</dbReference>
<dbReference type="RefSeq" id="WP_190418937.1">
    <property type="nucleotide sequence ID" value="NZ_JAMPKK010000005.1"/>
</dbReference>
<evidence type="ECO:0000313" key="10">
    <source>
        <dbReference type="Proteomes" id="UP001442494"/>
    </source>
</evidence>
<comment type="caution">
    <text evidence="9">The sequence shown here is derived from an EMBL/GenBank/DDBJ whole genome shotgun (WGS) entry which is preliminary data.</text>
</comment>
<dbReference type="InterPro" id="IPR004634">
    <property type="entry name" value="Pept_S49_pIV"/>
</dbReference>
<keyword evidence="4 7" id="KW-0378">Hydrolase</keyword>
<keyword evidence="6 7" id="KW-0472">Membrane</keyword>
<keyword evidence="10" id="KW-1185">Reference proteome</keyword>
<evidence type="ECO:0000259" key="8">
    <source>
        <dbReference type="Pfam" id="PF01343"/>
    </source>
</evidence>
<evidence type="ECO:0000256" key="3">
    <source>
        <dbReference type="ARBA" id="ARBA00022670"/>
    </source>
</evidence>
<keyword evidence="3 7" id="KW-0645">Protease</keyword>
<dbReference type="InterPro" id="IPR002142">
    <property type="entry name" value="Peptidase_S49"/>
</dbReference>
<gene>
    <name evidence="9" type="primary">sppA</name>
    <name evidence="9" type="ORF">NDI37_03920</name>
</gene>
<accession>A0ABV0JJK2</accession>
<evidence type="ECO:0000256" key="2">
    <source>
        <dbReference type="ARBA" id="ARBA00008683"/>
    </source>
</evidence>
<organism evidence="9 10">
    <name type="scientific">Funiculus sociatus GB2-A5</name>
    <dbReference type="NCBI Taxonomy" id="2933946"/>
    <lineage>
        <taxon>Bacteria</taxon>
        <taxon>Bacillati</taxon>
        <taxon>Cyanobacteriota</taxon>
        <taxon>Cyanophyceae</taxon>
        <taxon>Coleofasciculales</taxon>
        <taxon>Coleofasciculaceae</taxon>
        <taxon>Funiculus</taxon>
    </lineage>
</organism>
<dbReference type="Gene3D" id="3.90.226.10">
    <property type="entry name" value="2-enoyl-CoA Hydratase, Chain A, domain 1"/>
    <property type="match status" value="4"/>
</dbReference>
<dbReference type="NCBIfam" id="TIGR00705">
    <property type="entry name" value="SppA_67K"/>
    <property type="match status" value="1"/>
</dbReference>
<protein>
    <recommendedName>
        <fullName evidence="7">Protease 4</fullName>
        <ecNumber evidence="7">3.4.21.-</ecNumber>
    </recommendedName>
    <alternativeName>
        <fullName evidence="7">Endopeptidase IV</fullName>
    </alternativeName>
    <alternativeName>
        <fullName evidence="7">Protease IV</fullName>
    </alternativeName>
    <alternativeName>
        <fullName evidence="7">Signal peptide peptidase</fullName>
    </alternativeName>
</protein>
<dbReference type="CDD" id="cd07023">
    <property type="entry name" value="S49_Sppa_N_C"/>
    <property type="match status" value="1"/>
</dbReference>
<evidence type="ECO:0000313" key="9">
    <source>
        <dbReference type="EMBL" id="MEP0863613.1"/>
    </source>
</evidence>
<dbReference type="Pfam" id="PF01343">
    <property type="entry name" value="Peptidase_S49"/>
    <property type="match status" value="2"/>
</dbReference>
<dbReference type="InterPro" id="IPR029045">
    <property type="entry name" value="ClpP/crotonase-like_dom_sf"/>
</dbReference>
<feature type="domain" description="Peptidase S49" evidence="8">
    <location>
        <begin position="133"/>
        <end position="284"/>
    </location>
</feature>